<accession>A0AA91F6F2</accession>
<feature type="domain" description="Autotransporter" evidence="3">
    <location>
        <begin position="1329"/>
        <end position="1603"/>
    </location>
</feature>
<feature type="signal peptide" evidence="2">
    <location>
        <begin position="1"/>
        <end position="38"/>
    </location>
</feature>
<dbReference type="NCBIfam" id="TIGR01414">
    <property type="entry name" value="autotrans_barl"/>
    <property type="match status" value="1"/>
</dbReference>
<evidence type="ECO:0000259" key="3">
    <source>
        <dbReference type="PROSITE" id="PS51208"/>
    </source>
</evidence>
<evidence type="ECO:0000313" key="4">
    <source>
        <dbReference type="EMBL" id="OBQ64532.1"/>
    </source>
</evidence>
<dbReference type="InterPro" id="IPR013425">
    <property type="entry name" value="Autotrns_rpt"/>
</dbReference>
<dbReference type="NCBIfam" id="TIGR04393">
    <property type="entry name" value="rpt_T5SS_PEPC"/>
    <property type="match status" value="1"/>
</dbReference>
<dbReference type="Pfam" id="PF12951">
    <property type="entry name" value="PATR"/>
    <property type="match status" value="6"/>
</dbReference>
<feature type="chain" id="PRO_5041661846" description="Autotransporter domain-containing protein" evidence="2">
    <location>
        <begin position="39"/>
        <end position="1603"/>
    </location>
</feature>
<keyword evidence="1 2" id="KW-0732">Signal</keyword>
<sequence length="1603" mass="157536">MKAGRGNRSRTISLGRLSVTTSTLALLAIACAPSTGHAQQACDPGGGPYTGGFPVFNGGPTNGCKVDADTADTFSGTVAATFRNGAVLNANAAGAVSGGLVQLPTFDAVVNANVANAITGGTLTINGTVNALATGAIDGAWLRLGGDGVVNIWAANATTVNTDLEFGSQAVAAGGLLNLNGYSTTIGRITNYIPSGQIVNGGATDAVLTIDGSALGDSSFGGVIADGAGGGTLALVKRGSGAQTLSGSNTYTGGTRIEAGTLDLKGNGTLGAPTGELYIGSGATLLLDTTALTVGSLSGAGTVTRSDFNPGLLTVNQATNTTFSGAIADYFDEINGVTTMTGLTKSGTGTLTLSGSNTYTGTPNVTGGTLLVDGSLGNVMWGPILLGTSTVAIASGGSLGGAGSIAGDVSVASGGILLGRTGQTLSMGSLALNAGSVIDVSLGAPGNTRLFNVAGNLTLAGTLNVSDAGGFGDGLYRLFDYGGALTDNGMTIGATPAGYAGGDLAVQTSVANQVNLLVGAVAPGSYSFWNGAHTVPNNMVNGGTGTWSAAGTNWTNAGGSASGVYDPAAMMIFQGAPGVVTVSAGGGAMDLGGGMQFFVDGYQMSGDALNLTGSSVPIRVGDGTTDGAGMSATILSALTGSGGIDKTDLGTLILSGFNTYTGGTTISAGTLKFDVDLGGTLGAPTGALAIAGGGTFDLTGTNQTVGALSGAGSITTTVYGGRQSPLTVNQATNTSFSGAITDGFMTGAGDGAVWLIKDGAGTLTLTGNSAFSFTTVDGGTLAIAHGGTVANLTSYIGEVAGSNGTMLVTGIGSVWTTDYLRLGYQGAGTLTVADGGRVSTGVGTVDMVRTSSASGTLNLDGTAGARGVLETGGVWKGHDGARVNFDGGILRATSADTDLLGHFAAGDVTIKAGGAFIDSNGYDVEISSPLGGVGALTKQGAGELYVIGANTYEGGTNIEAGRLFLGDGGTLGAPTGSLFVASGATLDLGITSQTVGSLSGAGDITSTVAMGSPSLLTVDQATDTTFSGVIRNGMQLVSPGSSTLPAILVPTVVGLTKSGTGTLTLSGGNTYTGNTNVTGGTLLIEGALNSTQVAVASGAALGGTGTITGTVTVSGRLFTGPVASGVGIGTMNVGAVTFNAGSTYQVAANAAGQASRLDVTGPATINGGTVSVLAGAGSYGPQTDYTILSATGGVSGTFANVISNFAFLDPSLSYDADNVYLRLHRNNISFASVGLGANQMATGGGAESLDSGNPLYDAILGLPATAAARDALDQLSGEIHASAKGMLLGDGHFVRDAATSRISAAFGDDSMAALPIMAYGEGGPEMVAADTDRFAVWGQAFGSWGSTDSDGNAAAFDRSTGGLLAGADASVGRWRLGLLGGYSHSSFGADDRNSNGKSDNYHLGLYGGTNWRAIAFRTGAAYSWSSISTRRSVAFDGFADALSADYGAGTAQIFGEFAYKADAGQFNLEPFANLAYVSVHTNGFTEQGGPAALASAASTTDATFTTLGLRGSTEFTLGGVNVTARGMLGWRHALGDITPLSTVTFAGGDRFTIAGVPIGRDSALIEAGLDLLLAPNAKLGLSYTGQFGGGVDQGAKVDLGVKF</sequence>
<evidence type="ECO:0000313" key="5">
    <source>
        <dbReference type="Proteomes" id="UP000093737"/>
    </source>
</evidence>
<evidence type="ECO:0000256" key="2">
    <source>
        <dbReference type="SAM" id="SignalP"/>
    </source>
</evidence>
<dbReference type="RefSeq" id="WP_065005391.1">
    <property type="nucleotide sequence ID" value="NZ_CP033334.1"/>
</dbReference>
<dbReference type="Proteomes" id="UP000093737">
    <property type="component" value="Unassembled WGS sequence"/>
</dbReference>
<dbReference type="SMART" id="SM00869">
    <property type="entry name" value="Autotransporter"/>
    <property type="match status" value="1"/>
</dbReference>
<evidence type="ECO:0000256" key="1">
    <source>
        <dbReference type="ARBA" id="ARBA00022729"/>
    </source>
</evidence>
<dbReference type="InterPro" id="IPR051551">
    <property type="entry name" value="Autotransporter_adhesion"/>
</dbReference>
<dbReference type="GO" id="GO:0019867">
    <property type="term" value="C:outer membrane"/>
    <property type="evidence" value="ECO:0007669"/>
    <property type="project" value="InterPro"/>
</dbReference>
<dbReference type="InterPro" id="IPR011050">
    <property type="entry name" value="Pectin_lyase_fold/virulence"/>
</dbReference>
<proteinExistence type="predicted"/>
<dbReference type="InterPro" id="IPR006315">
    <property type="entry name" value="OM_autotransptr_brl_dom"/>
</dbReference>
<organism evidence="4 5">
    <name type="scientific">Rhizobium loti</name>
    <name type="common">Mesorhizobium loti</name>
    <dbReference type="NCBI Taxonomy" id="381"/>
    <lineage>
        <taxon>Bacteria</taxon>
        <taxon>Pseudomonadati</taxon>
        <taxon>Pseudomonadota</taxon>
        <taxon>Alphaproteobacteria</taxon>
        <taxon>Hyphomicrobiales</taxon>
        <taxon>Phyllobacteriaceae</taxon>
        <taxon>Mesorhizobium</taxon>
    </lineage>
</organism>
<comment type="caution">
    <text evidence="4">The sequence shown here is derived from an EMBL/GenBank/DDBJ whole genome shotgun (WGS) entry which is preliminary data.</text>
</comment>
<dbReference type="PANTHER" id="PTHR35037">
    <property type="entry name" value="C-TERMINAL REGION OF AIDA-LIKE PROTEIN"/>
    <property type="match status" value="1"/>
</dbReference>
<gene>
    <name evidence="4" type="ORF">A8145_09485</name>
</gene>
<dbReference type="Gene3D" id="2.40.128.130">
    <property type="entry name" value="Autotransporter beta-domain"/>
    <property type="match status" value="1"/>
</dbReference>
<dbReference type="InterPro" id="IPR036709">
    <property type="entry name" value="Autotransporte_beta_dom_sf"/>
</dbReference>
<dbReference type="EMBL" id="LYTK01000012">
    <property type="protein sequence ID" value="OBQ64532.1"/>
    <property type="molecule type" value="Genomic_DNA"/>
</dbReference>
<dbReference type="NCBIfam" id="TIGR02601">
    <property type="entry name" value="autotrns_rpt"/>
    <property type="match status" value="6"/>
</dbReference>
<name>A0AA91F6F2_RHILI</name>
<reference evidence="4 5" key="1">
    <citation type="submission" date="2016-05" db="EMBL/GenBank/DDBJ databases">
        <authorList>
            <person name="Ramsay J.P."/>
        </authorList>
    </citation>
    <scope>NUCLEOTIDE SEQUENCE [LARGE SCALE GENOMIC DNA]</scope>
    <source>
        <strain evidence="4 5">NZP2042</strain>
    </source>
</reference>
<dbReference type="PROSITE" id="PS51208">
    <property type="entry name" value="AUTOTRANSPORTER"/>
    <property type="match status" value="1"/>
</dbReference>
<dbReference type="Pfam" id="PF03797">
    <property type="entry name" value="Autotransporter"/>
    <property type="match status" value="1"/>
</dbReference>
<dbReference type="PANTHER" id="PTHR35037:SF3">
    <property type="entry name" value="C-TERMINAL REGION OF AIDA-LIKE PROTEIN"/>
    <property type="match status" value="1"/>
</dbReference>
<dbReference type="SUPFAM" id="SSF103515">
    <property type="entry name" value="Autotransporter"/>
    <property type="match status" value="1"/>
</dbReference>
<protein>
    <recommendedName>
        <fullName evidence="3">Autotransporter domain-containing protein</fullName>
    </recommendedName>
</protein>
<dbReference type="SUPFAM" id="SSF51126">
    <property type="entry name" value="Pectin lyase-like"/>
    <property type="match status" value="3"/>
</dbReference>
<dbReference type="InterPro" id="IPR005546">
    <property type="entry name" value="Autotransporte_beta"/>
</dbReference>
<dbReference type="InterPro" id="IPR030895">
    <property type="entry name" value="T5SS_PEPC_rpt"/>
</dbReference>
<dbReference type="PROSITE" id="PS51257">
    <property type="entry name" value="PROKAR_LIPOPROTEIN"/>
    <property type="match status" value="1"/>
</dbReference>